<feature type="transmembrane region" description="Helical" evidence="14">
    <location>
        <begin position="147"/>
        <end position="167"/>
    </location>
</feature>
<evidence type="ECO:0000259" key="16">
    <source>
        <dbReference type="PROSITE" id="PS50919"/>
    </source>
</evidence>
<dbReference type="SUPFAM" id="SSF82109">
    <property type="entry name" value="MIR domain"/>
    <property type="match status" value="1"/>
</dbReference>
<keyword evidence="10 14" id="KW-1133">Transmembrane helix</keyword>
<evidence type="ECO:0000256" key="12">
    <source>
        <dbReference type="ARBA" id="ARBA00045085"/>
    </source>
</evidence>
<keyword evidence="9 14" id="KW-0256">Endoplasmic reticulum</keyword>
<protein>
    <recommendedName>
        <fullName evidence="4 14">Dolichyl-phosphate-mannose--protein mannosyltransferase</fullName>
        <ecNumber evidence="4 14">2.4.1.109</ecNumber>
    </recommendedName>
</protein>
<evidence type="ECO:0000256" key="7">
    <source>
        <dbReference type="ARBA" id="ARBA00022692"/>
    </source>
</evidence>
<sequence>MEKDQDKDLAAAAGETAPLNDGGQGKWDKGHGAGPGIGGKRGLPPRRRLDGWQGVYQENEELVWTGAYTLLSMITRFWRIGAANYVVWDEAHFGKFGSHYINRDFYFDVHPPLGKMLVGFAGLISGYNGDFEFKSGVEYPDNVPYTAMRVLLASFGVALVPLAWLTTGELGWSRYTRHWVTLCVLCDIGWLCISRFILLDSMLLFFTFTTVFGLVKFHNQRHQPFADDWWIWLVFTGWSIGCVLSVKWVGLFGVALVGLYTIEDLWNKFGDLSMPVRTYAKHWAARILCLILLPFFIYAACFKIHFLILNRSGPGDAQMSSLFQAGLKGNDFAQSPLEVAYGSRLTLKNFGFGGGLLHSHVQTYPTGSQQQQVTCYHYKDANNDWLVTLPWGEEEANPDQIRYLKDGDVIRLVHSATDRQLHSHPLAAPVTKEHWEVSGYGNQTIGDEQDHWIIEVVDDTHRKRKASDGRIHALTTRMRIRHKNLGCYLRAANEVLPQWGFKQVEVSCAKTNDPKDVHTYWNVESHWNDKLPPGNLKMYRSPFWRDFAHLNVAMWTSNNALVPDPDKEDILASEPTDWPFLHLGLRMCGWGDNQIKFYLLGTPLVWWWSSACVVGLLLIAGWFQLRMQRHYKDWAPGQWDHFLYVCKVSFFGWFLHFVPFLIMGRVTYLHHYLPTLWFAVMMAGQVLDLLFFGSPRWSPKARFMWFVVWAGALVANFWWFKDLALGIYGNVNDHPGWQWRRSWNIYNG</sequence>
<evidence type="ECO:0000256" key="3">
    <source>
        <dbReference type="ARBA" id="ARBA00007222"/>
    </source>
</evidence>
<feature type="domain" description="MIR" evidence="16">
    <location>
        <begin position="401"/>
        <end position="457"/>
    </location>
</feature>
<keyword evidence="18" id="KW-1185">Reference proteome</keyword>
<evidence type="ECO:0000256" key="14">
    <source>
        <dbReference type="RuleBase" id="RU367007"/>
    </source>
</evidence>
<dbReference type="GO" id="GO:0005789">
    <property type="term" value="C:endoplasmic reticulum membrane"/>
    <property type="evidence" value="ECO:0007669"/>
    <property type="project" value="UniProtKB-SubCell"/>
</dbReference>
<dbReference type="Pfam" id="PF02366">
    <property type="entry name" value="PMT"/>
    <property type="match status" value="1"/>
</dbReference>
<comment type="caution">
    <text evidence="17">The sequence shown here is derived from an EMBL/GenBank/DDBJ whole genome shotgun (WGS) entry which is preliminary data.</text>
</comment>
<feature type="transmembrane region" description="Helical" evidence="14">
    <location>
        <begin position="229"/>
        <end position="262"/>
    </location>
</feature>
<comment type="function">
    <text evidence="14">Transfers mannose from Dol-P-mannose to Ser or Thr residues on proteins.</text>
</comment>
<gene>
    <name evidence="17" type="primary">PMT2</name>
    <name evidence="17" type="ORF">CspeluHIS016_0704010</name>
</gene>
<evidence type="ECO:0000256" key="13">
    <source>
        <dbReference type="ARBA" id="ARBA00045102"/>
    </source>
</evidence>
<keyword evidence="11 14" id="KW-0472">Membrane</keyword>
<dbReference type="EMBL" id="BTCM01000007">
    <property type="protein sequence ID" value="GMK59386.1"/>
    <property type="molecule type" value="Genomic_DNA"/>
</dbReference>
<comment type="catalytic activity">
    <reaction evidence="13 14">
        <text>a di-trans,poly-cis-dolichyl beta-D-mannosyl phosphate + L-seryl-[protein] = 3-O-(alpha-D-mannosyl)-L-seryl-[protein] + a di-trans,poly-cis-dolichyl phosphate + H(+)</text>
        <dbReference type="Rhea" id="RHEA:17377"/>
        <dbReference type="Rhea" id="RHEA-COMP:9863"/>
        <dbReference type="Rhea" id="RHEA-COMP:13546"/>
        <dbReference type="Rhea" id="RHEA-COMP:19498"/>
        <dbReference type="Rhea" id="RHEA-COMP:19501"/>
        <dbReference type="ChEBI" id="CHEBI:15378"/>
        <dbReference type="ChEBI" id="CHEBI:29999"/>
        <dbReference type="ChEBI" id="CHEBI:57683"/>
        <dbReference type="ChEBI" id="CHEBI:58211"/>
        <dbReference type="ChEBI" id="CHEBI:137321"/>
        <dbReference type="EC" id="2.4.1.109"/>
    </reaction>
</comment>
<evidence type="ECO:0000256" key="2">
    <source>
        <dbReference type="ARBA" id="ARBA00004922"/>
    </source>
</evidence>
<comment type="catalytic activity">
    <reaction evidence="12 14">
        <text>a di-trans,poly-cis-dolichyl beta-D-mannosyl phosphate + L-threonyl-[protein] = 3-O-(alpha-D-mannosyl)-L-threonyl-[protein] + a di-trans,poly-cis-dolichyl phosphate + H(+)</text>
        <dbReference type="Rhea" id="RHEA:53396"/>
        <dbReference type="Rhea" id="RHEA-COMP:11060"/>
        <dbReference type="Rhea" id="RHEA-COMP:13547"/>
        <dbReference type="Rhea" id="RHEA-COMP:19498"/>
        <dbReference type="Rhea" id="RHEA-COMP:19501"/>
        <dbReference type="ChEBI" id="CHEBI:15378"/>
        <dbReference type="ChEBI" id="CHEBI:30013"/>
        <dbReference type="ChEBI" id="CHEBI:57683"/>
        <dbReference type="ChEBI" id="CHEBI:58211"/>
        <dbReference type="ChEBI" id="CHEBI:137323"/>
        <dbReference type="EC" id="2.4.1.109"/>
    </reaction>
</comment>
<dbReference type="InterPro" id="IPR036300">
    <property type="entry name" value="MIR_dom_sf"/>
</dbReference>
<evidence type="ECO:0000313" key="17">
    <source>
        <dbReference type="EMBL" id="GMK59386.1"/>
    </source>
</evidence>
<evidence type="ECO:0000313" key="18">
    <source>
        <dbReference type="Proteomes" id="UP001222932"/>
    </source>
</evidence>
<feature type="transmembrane region" description="Helical" evidence="14">
    <location>
        <begin position="703"/>
        <end position="720"/>
    </location>
</feature>
<dbReference type="CDD" id="cd23284">
    <property type="entry name" value="beta-trefoil_MIR_PMT2-like"/>
    <property type="match status" value="1"/>
</dbReference>
<evidence type="ECO:0000256" key="11">
    <source>
        <dbReference type="ARBA" id="ARBA00023136"/>
    </source>
</evidence>
<evidence type="ECO:0000256" key="5">
    <source>
        <dbReference type="ARBA" id="ARBA00022676"/>
    </source>
</evidence>
<comment type="subcellular location">
    <subcellularLocation>
        <location evidence="1 14">Endoplasmic reticulum membrane</location>
        <topology evidence="1 14">Multi-pass membrane protein</topology>
    </subcellularLocation>
</comment>
<dbReference type="InterPro" id="IPR016093">
    <property type="entry name" value="MIR_motif"/>
</dbReference>
<feature type="transmembrane region" description="Helical" evidence="14">
    <location>
        <begin position="105"/>
        <end position="127"/>
    </location>
</feature>
<name>A0AAD3TZF7_9TREE</name>
<comment type="pathway">
    <text evidence="2 14">Protein modification; protein glycosylation.</text>
</comment>
<feature type="region of interest" description="Disordered" evidence="15">
    <location>
        <begin position="1"/>
        <end position="45"/>
    </location>
</feature>
<dbReference type="Pfam" id="PF02815">
    <property type="entry name" value="MIR"/>
    <property type="match status" value="1"/>
</dbReference>
<evidence type="ECO:0000256" key="9">
    <source>
        <dbReference type="ARBA" id="ARBA00022824"/>
    </source>
</evidence>
<feature type="transmembrane region" description="Helical" evidence="14">
    <location>
        <begin position="672"/>
        <end position="691"/>
    </location>
</feature>
<feature type="domain" description="MIR" evidence="16">
    <location>
        <begin position="336"/>
        <end position="390"/>
    </location>
</feature>
<comment type="similarity">
    <text evidence="3 14">Belongs to the glycosyltransferase 39 family.</text>
</comment>
<dbReference type="Proteomes" id="UP001222932">
    <property type="component" value="Unassembled WGS sequence"/>
</dbReference>
<reference evidence="17" key="2">
    <citation type="submission" date="2023-06" db="EMBL/GenBank/DDBJ databases">
        <authorList>
            <person name="Kobayashi Y."/>
            <person name="Kayamori A."/>
            <person name="Aoki K."/>
            <person name="Shiwa Y."/>
            <person name="Fujita N."/>
            <person name="Sugita T."/>
            <person name="Iwasaki W."/>
            <person name="Tanaka N."/>
            <person name="Takashima M."/>
        </authorList>
    </citation>
    <scope>NUCLEOTIDE SEQUENCE</scope>
    <source>
        <strain evidence="17">HIS016</strain>
    </source>
</reference>
<reference evidence="17" key="1">
    <citation type="journal article" date="2023" name="BMC Genomics">
        <title>Chromosome-level genome assemblies of Cutaneotrichosporon spp. (Trichosporonales, Basidiomycota) reveal imbalanced evolution between nucleotide sequences and chromosome synteny.</title>
        <authorList>
            <person name="Kobayashi Y."/>
            <person name="Kayamori A."/>
            <person name="Aoki K."/>
            <person name="Shiwa Y."/>
            <person name="Matsutani M."/>
            <person name="Fujita N."/>
            <person name="Sugita T."/>
            <person name="Iwasaki W."/>
            <person name="Tanaka N."/>
            <person name="Takashima M."/>
        </authorList>
    </citation>
    <scope>NUCLEOTIDE SEQUENCE</scope>
    <source>
        <strain evidence="17">HIS016</strain>
    </source>
</reference>
<dbReference type="AlphaFoldDB" id="A0AAD3TZF7"/>
<keyword evidence="5 14" id="KW-0328">Glycosyltransferase</keyword>
<feature type="transmembrane region" description="Helical" evidence="14">
    <location>
        <begin position="283"/>
        <end position="308"/>
    </location>
</feature>
<keyword evidence="8" id="KW-0677">Repeat</keyword>
<evidence type="ECO:0000256" key="10">
    <source>
        <dbReference type="ARBA" id="ARBA00022989"/>
    </source>
</evidence>
<dbReference type="PROSITE" id="PS50919">
    <property type="entry name" value="MIR"/>
    <property type="match status" value="3"/>
</dbReference>
<dbReference type="GO" id="GO:0004169">
    <property type="term" value="F:dolichyl-phosphate-mannose-protein mannosyltransferase activity"/>
    <property type="evidence" value="ECO:0007669"/>
    <property type="project" value="UniProtKB-UniRule"/>
</dbReference>
<organism evidence="17 18">
    <name type="scientific">Cutaneotrichosporon spelunceum</name>
    <dbReference type="NCBI Taxonomy" id="1672016"/>
    <lineage>
        <taxon>Eukaryota</taxon>
        <taxon>Fungi</taxon>
        <taxon>Dikarya</taxon>
        <taxon>Basidiomycota</taxon>
        <taxon>Agaricomycotina</taxon>
        <taxon>Tremellomycetes</taxon>
        <taxon>Trichosporonales</taxon>
        <taxon>Trichosporonaceae</taxon>
        <taxon>Cutaneotrichosporon</taxon>
    </lineage>
</organism>
<feature type="transmembrane region" description="Helical" evidence="14">
    <location>
        <begin position="179"/>
        <end position="209"/>
    </location>
</feature>
<feature type="domain" description="MIR" evidence="16">
    <location>
        <begin position="468"/>
        <end position="526"/>
    </location>
</feature>
<feature type="transmembrane region" description="Helical" evidence="14">
    <location>
        <begin position="644"/>
        <end position="666"/>
    </location>
</feature>
<dbReference type="SMART" id="SM00472">
    <property type="entry name" value="MIR"/>
    <property type="match status" value="3"/>
</dbReference>
<keyword evidence="7 14" id="KW-0812">Transmembrane</keyword>
<dbReference type="Gene3D" id="2.80.10.50">
    <property type="match status" value="1"/>
</dbReference>
<dbReference type="PANTHER" id="PTHR10050:SF46">
    <property type="entry name" value="PROTEIN O-MANNOSYL-TRANSFERASE 2"/>
    <property type="match status" value="1"/>
</dbReference>
<feature type="transmembrane region" description="Helical" evidence="14">
    <location>
        <begin position="604"/>
        <end position="623"/>
    </location>
</feature>
<dbReference type="EC" id="2.4.1.109" evidence="4 14"/>
<dbReference type="PANTHER" id="PTHR10050">
    <property type="entry name" value="DOLICHYL-PHOSPHATE-MANNOSE--PROTEIN MANNOSYLTRANSFERASE"/>
    <property type="match status" value="1"/>
</dbReference>
<dbReference type="InterPro" id="IPR003342">
    <property type="entry name" value="ArnT-like_N"/>
</dbReference>
<dbReference type="FunFam" id="2.80.10.50:FF:000012">
    <property type="entry name" value="Protein O-mannosyl-transferase 1"/>
    <property type="match status" value="1"/>
</dbReference>
<dbReference type="InterPro" id="IPR027005">
    <property type="entry name" value="PMT-like"/>
</dbReference>
<dbReference type="InterPro" id="IPR032421">
    <property type="entry name" value="PMT_4TMC"/>
</dbReference>
<proteinExistence type="inferred from homology"/>
<evidence type="ECO:0000256" key="15">
    <source>
        <dbReference type="SAM" id="MobiDB-lite"/>
    </source>
</evidence>
<evidence type="ECO:0000256" key="1">
    <source>
        <dbReference type="ARBA" id="ARBA00004477"/>
    </source>
</evidence>
<dbReference type="Pfam" id="PF16192">
    <property type="entry name" value="PMT_4TMC"/>
    <property type="match status" value="1"/>
</dbReference>
<accession>A0AAD3TZF7</accession>
<evidence type="ECO:0000256" key="6">
    <source>
        <dbReference type="ARBA" id="ARBA00022679"/>
    </source>
</evidence>
<keyword evidence="6 14" id="KW-0808">Transferase</keyword>
<evidence type="ECO:0000256" key="8">
    <source>
        <dbReference type="ARBA" id="ARBA00022737"/>
    </source>
</evidence>
<evidence type="ECO:0000256" key="4">
    <source>
        <dbReference type="ARBA" id="ARBA00012839"/>
    </source>
</evidence>
<feature type="compositionally biased region" description="Gly residues" evidence="15">
    <location>
        <begin position="32"/>
        <end position="41"/>
    </location>
</feature>